<dbReference type="EMBL" id="JXTB01000040">
    <property type="protein sequence ID" value="PON72264.1"/>
    <property type="molecule type" value="Genomic_DNA"/>
</dbReference>
<organism evidence="1 2">
    <name type="scientific">Parasponia andersonii</name>
    <name type="common">Sponia andersonii</name>
    <dbReference type="NCBI Taxonomy" id="3476"/>
    <lineage>
        <taxon>Eukaryota</taxon>
        <taxon>Viridiplantae</taxon>
        <taxon>Streptophyta</taxon>
        <taxon>Embryophyta</taxon>
        <taxon>Tracheophyta</taxon>
        <taxon>Spermatophyta</taxon>
        <taxon>Magnoliopsida</taxon>
        <taxon>eudicotyledons</taxon>
        <taxon>Gunneridae</taxon>
        <taxon>Pentapetalae</taxon>
        <taxon>rosids</taxon>
        <taxon>fabids</taxon>
        <taxon>Rosales</taxon>
        <taxon>Cannabaceae</taxon>
        <taxon>Parasponia</taxon>
    </lineage>
</organism>
<dbReference type="STRING" id="3476.A0A2P5DG44"/>
<comment type="caution">
    <text evidence="1">The sequence shown here is derived from an EMBL/GenBank/DDBJ whole genome shotgun (WGS) entry which is preliminary data.</text>
</comment>
<keyword evidence="2" id="KW-1185">Reference proteome</keyword>
<dbReference type="Proteomes" id="UP000237105">
    <property type="component" value="Unassembled WGS sequence"/>
</dbReference>
<proteinExistence type="predicted"/>
<protein>
    <submittedName>
        <fullName evidence="1">Uncharacterized protein</fullName>
    </submittedName>
</protein>
<evidence type="ECO:0000313" key="1">
    <source>
        <dbReference type="EMBL" id="PON72264.1"/>
    </source>
</evidence>
<evidence type="ECO:0000313" key="2">
    <source>
        <dbReference type="Proteomes" id="UP000237105"/>
    </source>
</evidence>
<sequence>MVVESYQGCYTTTEMLFRGTKDISVDSEFVANIHGLCLFNFNSLVRDMVIKILLDLTVIDMVIQSSLLSLIPMIKDMVIKVSLNLMVEVTT</sequence>
<dbReference type="AlphaFoldDB" id="A0A2P5DG44"/>
<name>A0A2P5DG44_PARAD</name>
<gene>
    <name evidence="1" type="ORF">PanWU01x14_066550</name>
</gene>
<reference evidence="2" key="1">
    <citation type="submission" date="2016-06" db="EMBL/GenBank/DDBJ databases">
        <title>Parallel loss of symbiosis genes in relatives of nitrogen-fixing non-legume Parasponia.</title>
        <authorList>
            <person name="Van Velzen R."/>
            <person name="Holmer R."/>
            <person name="Bu F."/>
            <person name="Rutten L."/>
            <person name="Van Zeijl A."/>
            <person name="Liu W."/>
            <person name="Santuari L."/>
            <person name="Cao Q."/>
            <person name="Sharma T."/>
            <person name="Shen D."/>
            <person name="Roswanjaya Y."/>
            <person name="Wardhani T."/>
            <person name="Kalhor M.S."/>
            <person name="Jansen J."/>
            <person name="Van den Hoogen J."/>
            <person name="Gungor B."/>
            <person name="Hartog M."/>
            <person name="Hontelez J."/>
            <person name="Verver J."/>
            <person name="Yang W.-C."/>
            <person name="Schijlen E."/>
            <person name="Repin R."/>
            <person name="Schilthuizen M."/>
            <person name="Schranz E."/>
            <person name="Heidstra R."/>
            <person name="Miyata K."/>
            <person name="Fedorova E."/>
            <person name="Kohlen W."/>
            <person name="Bisseling T."/>
            <person name="Smit S."/>
            <person name="Geurts R."/>
        </authorList>
    </citation>
    <scope>NUCLEOTIDE SEQUENCE [LARGE SCALE GENOMIC DNA]</scope>
    <source>
        <strain evidence="2">cv. WU1-14</strain>
    </source>
</reference>
<accession>A0A2P5DG44</accession>